<organism evidence="3 4">
    <name type="scientific">Batillaria attramentaria</name>
    <dbReference type="NCBI Taxonomy" id="370345"/>
    <lineage>
        <taxon>Eukaryota</taxon>
        <taxon>Metazoa</taxon>
        <taxon>Spiralia</taxon>
        <taxon>Lophotrochozoa</taxon>
        <taxon>Mollusca</taxon>
        <taxon>Gastropoda</taxon>
        <taxon>Caenogastropoda</taxon>
        <taxon>Sorbeoconcha</taxon>
        <taxon>Cerithioidea</taxon>
        <taxon>Batillariidae</taxon>
        <taxon>Batillaria</taxon>
    </lineage>
</organism>
<evidence type="ECO:0000313" key="3">
    <source>
        <dbReference type="EMBL" id="KAK7441974.1"/>
    </source>
</evidence>
<keyword evidence="2" id="KW-1133">Transmembrane helix</keyword>
<keyword evidence="2" id="KW-0472">Membrane</keyword>
<dbReference type="Proteomes" id="UP001519460">
    <property type="component" value="Unassembled WGS sequence"/>
</dbReference>
<evidence type="ECO:0000256" key="2">
    <source>
        <dbReference type="SAM" id="Phobius"/>
    </source>
</evidence>
<comment type="caution">
    <text evidence="3">The sequence shown here is derived from an EMBL/GenBank/DDBJ whole genome shotgun (WGS) entry which is preliminary data.</text>
</comment>
<dbReference type="AlphaFoldDB" id="A0ABD0IZP7"/>
<gene>
    <name evidence="3" type="ORF">BaRGS_00040541</name>
</gene>
<feature type="compositionally biased region" description="Basic and acidic residues" evidence="1">
    <location>
        <begin position="46"/>
        <end position="59"/>
    </location>
</feature>
<feature type="compositionally biased region" description="Low complexity" evidence="1">
    <location>
        <begin position="110"/>
        <end position="121"/>
    </location>
</feature>
<evidence type="ECO:0000256" key="1">
    <source>
        <dbReference type="SAM" id="MobiDB-lite"/>
    </source>
</evidence>
<keyword evidence="2" id="KW-0812">Transmembrane</keyword>
<proteinExistence type="predicted"/>
<feature type="region of interest" description="Disordered" evidence="1">
    <location>
        <begin position="41"/>
        <end position="227"/>
    </location>
</feature>
<sequence length="227" mass="24585">MVTKRTPPVDHDEFPVSPIIFLVASIIVAMTAVVSVYVTKRTRSRRPAENTDEHSEGAPRCRQPVPSRPGIPSLHSVHIDDVNVSENTGEHRNPRVASEGYLEPAPRMKSAPTPAQPSTPTESEDTGNSDLGEASNYTQLNPREESAAGDHYTPLRLLGQGGDSSDYTQLGPREENPVPGGDGGYTALPGDREVRSGSGGEENEEYQDDYITMGPVRHHNPVHENSA</sequence>
<dbReference type="EMBL" id="JACVVK020000839">
    <property type="protein sequence ID" value="KAK7441974.1"/>
    <property type="molecule type" value="Genomic_DNA"/>
</dbReference>
<accession>A0ABD0IZP7</accession>
<keyword evidence="4" id="KW-1185">Reference proteome</keyword>
<evidence type="ECO:0000313" key="4">
    <source>
        <dbReference type="Proteomes" id="UP001519460"/>
    </source>
</evidence>
<feature type="transmembrane region" description="Helical" evidence="2">
    <location>
        <begin position="20"/>
        <end position="38"/>
    </location>
</feature>
<reference evidence="3 4" key="1">
    <citation type="journal article" date="2023" name="Sci. Data">
        <title>Genome assembly of the Korean intertidal mud-creeper Batillaria attramentaria.</title>
        <authorList>
            <person name="Patra A.K."/>
            <person name="Ho P.T."/>
            <person name="Jun S."/>
            <person name="Lee S.J."/>
            <person name="Kim Y."/>
            <person name="Won Y.J."/>
        </authorList>
    </citation>
    <scope>NUCLEOTIDE SEQUENCE [LARGE SCALE GENOMIC DNA]</scope>
    <source>
        <strain evidence="3">Wonlab-2016</strain>
    </source>
</reference>
<protein>
    <submittedName>
        <fullName evidence="3">Uncharacterized protein</fullName>
    </submittedName>
</protein>
<name>A0ABD0IZP7_9CAEN</name>